<dbReference type="Gene3D" id="3.40.1350.140">
    <property type="entry name" value="MepB-like"/>
    <property type="match status" value="1"/>
</dbReference>
<gene>
    <name evidence="1" type="ORF">IQ37_09050</name>
</gene>
<dbReference type="AlphaFoldDB" id="A0A086BIQ6"/>
<dbReference type="eggNOG" id="COG4815">
    <property type="taxonomic scope" value="Bacteria"/>
</dbReference>
<proteinExistence type="predicted"/>
<organism evidence="1 2">
    <name type="scientific">Chryseobacterium piperi</name>
    <dbReference type="NCBI Taxonomy" id="558152"/>
    <lineage>
        <taxon>Bacteria</taxon>
        <taxon>Pseudomonadati</taxon>
        <taxon>Bacteroidota</taxon>
        <taxon>Flavobacteriia</taxon>
        <taxon>Flavobacteriales</taxon>
        <taxon>Weeksellaceae</taxon>
        <taxon>Chryseobacterium group</taxon>
        <taxon>Chryseobacterium</taxon>
    </lineage>
</organism>
<accession>A0A086BIQ6</accession>
<evidence type="ECO:0000313" key="2">
    <source>
        <dbReference type="Proteomes" id="UP000028709"/>
    </source>
</evidence>
<comment type="caution">
    <text evidence="1">The sequence shown here is derived from an EMBL/GenBank/DDBJ whole genome shotgun (WGS) entry which is preliminary data.</text>
</comment>
<dbReference type="KEGG" id="cpip:CJF12_02220"/>
<protein>
    <recommendedName>
        <fullName evidence="3">MepB family protein</fullName>
    </recommendedName>
</protein>
<name>A0A086BIQ6_9FLAO</name>
<reference evidence="1 2" key="1">
    <citation type="submission" date="2014-07" db="EMBL/GenBank/DDBJ databases">
        <title>Genome of Chryseobacterium piperi CTM.</title>
        <authorList>
            <person name="Pipes S.E."/>
            <person name="Stropko S.J."/>
            <person name="Newman J.D."/>
        </authorList>
    </citation>
    <scope>NUCLEOTIDE SEQUENCE [LARGE SCALE GENOMIC DNA]</scope>
    <source>
        <strain evidence="1 2">CTM</strain>
    </source>
</reference>
<sequence length="166" mass="19901">MTYEINQLQVSVFSKLELPISNVHPDLECQEYFGHNFQLNQYHIKSRKSKITPKKIGQFVTLWKRNPGTKETEPFSYLDYFDFYIIISESEHQSGFFFFPKSILIQKQILTSPSKEGKRGFRVYPNWDIPQNKQAQKTQDWQKQFFIDFSDDHFLTKFEQILNLKD</sequence>
<keyword evidence="2" id="KW-1185">Reference proteome</keyword>
<dbReference type="InterPro" id="IPR011235">
    <property type="entry name" value="MepB-like"/>
</dbReference>
<dbReference type="Pfam" id="PF08877">
    <property type="entry name" value="MepB-like"/>
    <property type="match status" value="1"/>
</dbReference>
<dbReference type="InterPro" id="IPR038231">
    <property type="entry name" value="MepB-like_sf"/>
</dbReference>
<dbReference type="PIRSF" id="PIRSF032285">
    <property type="entry name" value="UCP032285"/>
    <property type="match status" value="1"/>
</dbReference>
<dbReference type="Proteomes" id="UP000028709">
    <property type="component" value="Unassembled WGS sequence"/>
</dbReference>
<evidence type="ECO:0000313" key="1">
    <source>
        <dbReference type="EMBL" id="KFF28820.1"/>
    </source>
</evidence>
<dbReference type="EMBL" id="JPRJ01000013">
    <property type="protein sequence ID" value="KFF28820.1"/>
    <property type="molecule type" value="Genomic_DNA"/>
</dbReference>
<evidence type="ECO:0008006" key="3">
    <source>
        <dbReference type="Google" id="ProtNLM"/>
    </source>
</evidence>
<dbReference type="OrthoDB" id="4954833at2"/>
<dbReference type="RefSeq" id="WP_034684095.1">
    <property type="nucleotide sequence ID" value="NZ_CP023049.2"/>
</dbReference>